<dbReference type="Proteomes" id="UP001056681">
    <property type="component" value="Chromosome"/>
</dbReference>
<evidence type="ECO:0000256" key="1">
    <source>
        <dbReference type="SAM" id="SignalP"/>
    </source>
</evidence>
<accession>A0ABY4T2C9</accession>
<dbReference type="EMBL" id="CP063231">
    <property type="protein sequence ID" value="URL58242.1"/>
    <property type="molecule type" value="Genomic_DNA"/>
</dbReference>
<evidence type="ECO:0000313" key="3">
    <source>
        <dbReference type="Proteomes" id="UP001056681"/>
    </source>
</evidence>
<protein>
    <submittedName>
        <fullName evidence="2">DUF4124 domain-containing protein</fullName>
    </submittedName>
</protein>
<feature type="signal peptide" evidence="1">
    <location>
        <begin position="1"/>
        <end position="21"/>
    </location>
</feature>
<sequence>MGRLGRLMALALCAASGTATATTVYKCQAGGQTIYQQAPCAKNQRQETIALPDSAPADGQVAPMLEAPARASADETAPPPTAAVPPPRLFGCIRATDGKPYTSENGQPAPYQAPFGVLGAVSQPLSEAYGRGAAVASAPELNRGNGMAAAVATRNYVWVQDQCRPLSPAEACQVLREDAEANQRQIRNAFKSERGPLDAKDAQLQAQLKGCG</sequence>
<keyword evidence="3" id="KW-1185">Reference proteome</keyword>
<name>A0ABY4T2C9_9GAMM</name>
<gene>
    <name evidence="2" type="ORF">IM816_16865</name>
</gene>
<feature type="chain" id="PRO_5046918795" evidence="1">
    <location>
        <begin position="22"/>
        <end position="212"/>
    </location>
</feature>
<organism evidence="2 3">
    <name type="scientific">Luteibacter flocculans</name>
    <dbReference type="NCBI Taxonomy" id="2780091"/>
    <lineage>
        <taxon>Bacteria</taxon>
        <taxon>Pseudomonadati</taxon>
        <taxon>Pseudomonadota</taxon>
        <taxon>Gammaproteobacteria</taxon>
        <taxon>Lysobacterales</taxon>
        <taxon>Rhodanobacteraceae</taxon>
        <taxon>Luteibacter</taxon>
    </lineage>
</organism>
<reference evidence="2" key="1">
    <citation type="submission" date="2020-10" db="EMBL/GenBank/DDBJ databases">
        <title>Whole-genome sequence of Luteibacter sp. EIF3.</title>
        <authorList>
            <person name="Friedrich I."/>
            <person name="Hertel R."/>
            <person name="Daniel R."/>
        </authorList>
    </citation>
    <scope>NUCLEOTIDE SEQUENCE</scope>
    <source>
        <strain evidence="2">EIF3</strain>
    </source>
</reference>
<dbReference type="RefSeq" id="WP_250338975.1">
    <property type="nucleotide sequence ID" value="NZ_CP063231.1"/>
</dbReference>
<evidence type="ECO:0000313" key="2">
    <source>
        <dbReference type="EMBL" id="URL58242.1"/>
    </source>
</evidence>
<keyword evidence="1" id="KW-0732">Signal</keyword>
<proteinExistence type="predicted"/>